<dbReference type="AlphaFoldDB" id="A0A5S4FHK0"/>
<dbReference type="EMBL" id="VCKX01000342">
    <property type="protein sequence ID" value="TMR18524.1"/>
    <property type="molecule type" value="Genomic_DNA"/>
</dbReference>
<dbReference type="GO" id="GO:0016829">
    <property type="term" value="F:lyase activity"/>
    <property type="evidence" value="ECO:0007669"/>
    <property type="project" value="InterPro"/>
</dbReference>
<organism evidence="1 2">
    <name type="scientific">Nonomuraea zeae</name>
    <dbReference type="NCBI Taxonomy" id="1642303"/>
    <lineage>
        <taxon>Bacteria</taxon>
        <taxon>Bacillati</taxon>
        <taxon>Actinomycetota</taxon>
        <taxon>Actinomycetes</taxon>
        <taxon>Streptosporangiales</taxon>
        <taxon>Streptosporangiaceae</taxon>
        <taxon>Nonomuraea</taxon>
    </lineage>
</organism>
<keyword evidence="2" id="KW-1185">Reference proteome</keyword>
<sequence length="272" mass="29354">MHLTEPPELRGYSLPLSPSGRAAMVSPPPWYFSGDVIMVEYRADPEAAAAFFPPGVDPGPDPGAAAAVFAHWHWRSETEKEADDPARNQFNEFLILLGCSAEGRPMARCPYAWVDEAIPMARGWIQGMPKQFGAVHLTHPKPIGRTGPHLAEGGVFRGVASQYGARIAKASVTLTVRGGDPPLLHTVPLVHTRHFPAWAPADEPVSQLVASEVKDVEFGEIWEGEASLHFADDLPDDLATLAPLQVGSGFVFSYAETLCHGRMLFAGEAVQG</sequence>
<gene>
    <name evidence="1" type="primary">mppR</name>
    <name evidence="1" type="ORF">ETD85_53570</name>
</gene>
<dbReference type="Proteomes" id="UP000306628">
    <property type="component" value="Unassembled WGS sequence"/>
</dbReference>
<dbReference type="InterPro" id="IPR010451">
    <property type="entry name" value="Acetoacetate_decarboxylase"/>
</dbReference>
<proteinExistence type="predicted"/>
<dbReference type="OrthoDB" id="1950454at2"/>
<dbReference type="Gene3D" id="2.40.400.10">
    <property type="entry name" value="Acetoacetate decarboxylase-like"/>
    <property type="match status" value="1"/>
</dbReference>
<dbReference type="RefSeq" id="WP_138697561.1">
    <property type="nucleotide sequence ID" value="NZ_JBHSAZ010000089.1"/>
</dbReference>
<dbReference type="Pfam" id="PF06314">
    <property type="entry name" value="ADC"/>
    <property type="match status" value="1"/>
</dbReference>
<name>A0A5S4FHK0_9ACTN</name>
<dbReference type="NCBIfam" id="TIGR04460">
    <property type="entry name" value="endura_MppR"/>
    <property type="match status" value="1"/>
</dbReference>
<dbReference type="SUPFAM" id="SSF160104">
    <property type="entry name" value="Acetoacetate decarboxylase-like"/>
    <property type="match status" value="1"/>
</dbReference>
<evidence type="ECO:0000313" key="2">
    <source>
        <dbReference type="Proteomes" id="UP000306628"/>
    </source>
</evidence>
<comment type="caution">
    <text evidence="1">The sequence shown here is derived from an EMBL/GenBank/DDBJ whole genome shotgun (WGS) entry which is preliminary data.</text>
</comment>
<dbReference type="InterPro" id="IPR031022">
    <property type="entry name" value="Endura_MppR"/>
</dbReference>
<accession>A0A5S4FHK0</accession>
<reference evidence="1 2" key="1">
    <citation type="submission" date="2019-05" db="EMBL/GenBank/DDBJ databases">
        <title>Draft genome sequence of Nonomuraea zeae DSM 100528.</title>
        <authorList>
            <person name="Saricaoglu S."/>
            <person name="Isik K."/>
        </authorList>
    </citation>
    <scope>NUCLEOTIDE SEQUENCE [LARGE SCALE GENOMIC DNA]</scope>
    <source>
        <strain evidence="1 2">DSM 100528</strain>
    </source>
</reference>
<dbReference type="InterPro" id="IPR023375">
    <property type="entry name" value="ADC_dom_sf"/>
</dbReference>
<protein>
    <submittedName>
        <fullName evidence="1">Enduracididine biosynthesis enzyme MppR</fullName>
    </submittedName>
</protein>
<evidence type="ECO:0000313" key="1">
    <source>
        <dbReference type="EMBL" id="TMR18524.1"/>
    </source>
</evidence>